<name>A0A1I6RPT2_9FLAO</name>
<accession>A0A1I6RPT2</accession>
<proteinExistence type="predicted"/>
<evidence type="ECO:0000313" key="4">
    <source>
        <dbReference type="Proteomes" id="UP000183209"/>
    </source>
</evidence>
<reference evidence="3 4" key="1">
    <citation type="submission" date="2016-10" db="EMBL/GenBank/DDBJ databases">
        <authorList>
            <person name="de Groot N.N."/>
        </authorList>
    </citation>
    <scope>NUCLEOTIDE SEQUENCE [LARGE SCALE GENOMIC DNA]</scope>
    <source>
        <strain evidence="3 4">CGMCC 1.6114</strain>
    </source>
</reference>
<dbReference type="Pfam" id="PF13568">
    <property type="entry name" value="OMP_b-brl_2"/>
    <property type="match status" value="1"/>
</dbReference>
<dbReference type="OrthoDB" id="1467485at2"/>
<gene>
    <name evidence="3" type="ORF">SAMN04487906_1220</name>
</gene>
<dbReference type="SUPFAM" id="SSF56925">
    <property type="entry name" value="OMPA-like"/>
    <property type="match status" value="1"/>
</dbReference>
<dbReference type="InterPro" id="IPR025665">
    <property type="entry name" value="Beta-barrel_OMP_2"/>
</dbReference>
<dbReference type="InterPro" id="IPR011250">
    <property type="entry name" value="OMP/PagP_B-barrel"/>
</dbReference>
<evidence type="ECO:0000256" key="1">
    <source>
        <dbReference type="SAM" id="SignalP"/>
    </source>
</evidence>
<dbReference type="RefSeq" id="WP_038266089.1">
    <property type="nucleotide sequence ID" value="NZ_FPAG01000003.1"/>
</dbReference>
<dbReference type="Proteomes" id="UP000183209">
    <property type="component" value="Unassembled WGS sequence"/>
</dbReference>
<evidence type="ECO:0000313" key="3">
    <source>
        <dbReference type="EMBL" id="SFS66694.1"/>
    </source>
</evidence>
<protein>
    <submittedName>
        <fullName evidence="3">Probable protein-translocating porin PorT (TC 1.B.44.1.1)</fullName>
    </submittedName>
</protein>
<keyword evidence="1" id="KW-0732">Signal</keyword>
<dbReference type="EMBL" id="FPAG01000003">
    <property type="protein sequence ID" value="SFS66694.1"/>
    <property type="molecule type" value="Genomic_DNA"/>
</dbReference>
<sequence>MKKYFFCLLFICCFLTEGTAQLRIFNEDPIMNLENFDKQTVHWGYFLGFNQYDFKFDYINDEGDVLVAKSIGFNVGLIGNLRINDYLDLRLEPGLYYNKRDLGFPGFSDINDYKREVASTYIHFPLLLKVGTKRLGNFKPYLVGGVSGSINLSSEFDSQEDNSGGTFRMKKNTLYYELGFGVDFYLPYFKFSPSVRGVFALSDELIPDNDPNSPWTSNLNNMYSRGVFVNFTFE</sequence>
<feature type="domain" description="Outer membrane protein beta-barrel" evidence="2">
    <location>
        <begin position="39"/>
        <end position="204"/>
    </location>
</feature>
<organism evidence="3 4">
    <name type="scientific">Zhouia amylolytica</name>
    <dbReference type="NCBI Taxonomy" id="376730"/>
    <lineage>
        <taxon>Bacteria</taxon>
        <taxon>Pseudomonadati</taxon>
        <taxon>Bacteroidota</taxon>
        <taxon>Flavobacteriia</taxon>
        <taxon>Flavobacteriales</taxon>
        <taxon>Flavobacteriaceae</taxon>
        <taxon>Zhouia</taxon>
    </lineage>
</organism>
<feature type="signal peptide" evidence="1">
    <location>
        <begin position="1"/>
        <end position="22"/>
    </location>
</feature>
<evidence type="ECO:0000259" key="2">
    <source>
        <dbReference type="Pfam" id="PF13568"/>
    </source>
</evidence>
<dbReference type="AlphaFoldDB" id="A0A1I6RPT2"/>
<feature type="chain" id="PRO_5010347705" evidence="1">
    <location>
        <begin position="23"/>
        <end position="234"/>
    </location>
</feature>